<dbReference type="EMBL" id="CBTK010000088">
    <property type="protein sequence ID" value="CDH44629.1"/>
    <property type="molecule type" value="Genomic_DNA"/>
</dbReference>
<gene>
    <name evidence="1" type="ORF">BN874_1780006</name>
</gene>
<evidence type="ECO:0000313" key="1">
    <source>
        <dbReference type="EMBL" id="CDH44629.1"/>
    </source>
</evidence>
<reference evidence="1 2" key="1">
    <citation type="journal article" date="2014" name="ISME J.">
        <title>Candidatus Competibacter-lineage genomes retrieved from metagenomes reveal functional metabolic diversity.</title>
        <authorList>
            <person name="McIlroy S.J."/>
            <person name="Albertsen M."/>
            <person name="Andresen E.K."/>
            <person name="Saunders A.M."/>
            <person name="Kristiansen R."/>
            <person name="Stokholm-Bjerregaard M."/>
            <person name="Nielsen K.L."/>
            <person name="Nielsen P.H."/>
        </authorList>
    </citation>
    <scope>NUCLEOTIDE SEQUENCE [LARGE SCALE GENOMIC DNA]</scope>
    <source>
        <strain evidence="1 2">Run_B_J11</strain>
    </source>
</reference>
<sequence length="26" mass="3062">MLRVCADAIEEDEKRWREVRSEGVKG</sequence>
<accession>A0A7U7GAA2</accession>
<proteinExistence type="predicted"/>
<dbReference type="Proteomes" id="UP000019184">
    <property type="component" value="Unassembled WGS sequence"/>
</dbReference>
<keyword evidence="2" id="KW-1185">Reference proteome</keyword>
<evidence type="ECO:0000313" key="2">
    <source>
        <dbReference type="Proteomes" id="UP000019184"/>
    </source>
</evidence>
<organism evidence="1 2">
    <name type="scientific">Candidatus Contendobacter odensis Run_B_J11</name>
    <dbReference type="NCBI Taxonomy" id="1400861"/>
    <lineage>
        <taxon>Bacteria</taxon>
        <taxon>Pseudomonadati</taxon>
        <taxon>Pseudomonadota</taxon>
        <taxon>Gammaproteobacteria</taxon>
        <taxon>Candidatus Competibacteraceae</taxon>
        <taxon>Candidatus Contendibacter</taxon>
    </lineage>
</organism>
<name>A0A7U7GAA2_9GAMM</name>
<dbReference type="AlphaFoldDB" id="A0A7U7GAA2"/>
<comment type="caution">
    <text evidence="1">The sequence shown here is derived from an EMBL/GenBank/DDBJ whole genome shotgun (WGS) entry which is preliminary data.</text>
</comment>
<protein>
    <submittedName>
        <fullName evidence="1">Uncharacterized protein</fullName>
    </submittedName>
</protein>